<proteinExistence type="predicted"/>
<keyword evidence="2" id="KW-1185">Reference proteome</keyword>
<evidence type="ECO:0000313" key="2">
    <source>
        <dbReference type="Proteomes" id="UP000078541"/>
    </source>
</evidence>
<reference evidence="1 2" key="1">
    <citation type="submission" date="2016-03" db="EMBL/GenBank/DDBJ databases">
        <title>Trachymyrmex septentrionalis WGS genome.</title>
        <authorList>
            <person name="Nygaard S."/>
            <person name="Hu H."/>
            <person name="Boomsma J."/>
            <person name="Zhang G."/>
        </authorList>
    </citation>
    <scope>NUCLEOTIDE SEQUENCE [LARGE SCALE GENOMIC DNA]</scope>
    <source>
        <strain evidence="1">Tsep2-gDNA-1</strain>
        <tissue evidence="1">Whole body</tissue>
    </source>
</reference>
<dbReference type="AlphaFoldDB" id="A0A151K014"/>
<sequence>LMLDIGSGPNVIKETFISKDSTIDYNILKLNGINEYPIYTLGKMTLSVFGKEVIFHIVSNDFPISQAGILGNDFFEQNSSKIDYAKVYIGNKSTLFVTRNHYCISALGIFILRQSRKS</sequence>
<organism evidence="1 2">
    <name type="scientific">Trachymyrmex septentrionalis</name>
    <dbReference type="NCBI Taxonomy" id="34720"/>
    <lineage>
        <taxon>Eukaryota</taxon>
        <taxon>Metazoa</taxon>
        <taxon>Ecdysozoa</taxon>
        <taxon>Arthropoda</taxon>
        <taxon>Hexapoda</taxon>
        <taxon>Insecta</taxon>
        <taxon>Pterygota</taxon>
        <taxon>Neoptera</taxon>
        <taxon>Endopterygota</taxon>
        <taxon>Hymenoptera</taxon>
        <taxon>Apocrita</taxon>
        <taxon>Aculeata</taxon>
        <taxon>Formicoidea</taxon>
        <taxon>Formicidae</taxon>
        <taxon>Myrmicinae</taxon>
        <taxon>Trachymyrmex</taxon>
    </lineage>
</organism>
<evidence type="ECO:0000313" key="1">
    <source>
        <dbReference type="EMBL" id="KYN43073.1"/>
    </source>
</evidence>
<protein>
    <recommendedName>
        <fullName evidence="3">Peptidase A2 domain-containing protein</fullName>
    </recommendedName>
</protein>
<name>A0A151K014_9HYME</name>
<evidence type="ECO:0008006" key="3">
    <source>
        <dbReference type="Google" id="ProtNLM"/>
    </source>
</evidence>
<dbReference type="Proteomes" id="UP000078541">
    <property type="component" value="Unassembled WGS sequence"/>
</dbReference>
<accession>A0A151K014</accession>
<feature type="non-terminal residue" evidence="1">
    <location>
        <position position="1"/>
    </location>
</feature>
<gene>
    <name evidence="1" type="ORF">ALC56_02512</name>
</gene>
<dbReference type="EMBL" id="KQ981298">
    <property type="protein sequence ID" value="KYN43073.1"/>
    <property type="molecule type" value="Genomic_DNA"/>
</dbReference>